<keyword evidence="9" id="KW-0255">Endonuclease</keyword>
<dbReference type="GO" id="GO:0004519">
    <property type="term" value="F:endonuclease activity"/>
    <property type="evidence" value="ECO:0007669"/>
    <property type="project" value="UniProtKB-KW"/>
</dbReference>
<evidence type="ECO:0000256" key="4">
    <source>
        <dbReference type="ARBA" id="ARBA00022695"/>
    </source>
</evidence>
<evidence type="ECO:0000256" key="14">
    <source>
        <dbReference type="ARBA" id="ARBA00030754"/>
    </source>
</evidence>
<dbReference type="Pfam" id="PF02407">
    <property type="entry name" value="Viral_Rep"/>
    <property type="match status" value="1"/>
</dbReference>
<dbReference type="SUPFAM" id="SSF52540">
    <property type="entry name" value="P-loop containing nucleoside triphosphate hydrolases"/>
    <property type="match status" value="1"/>
</dbReference>
<dbReference type="InterPro" id="IPR049912">
    <property type="entry name" value="CRESS_DNA_REP"/>
</dbReference>
<keyword evidence="3" id="KW-0808">Transferase</keyword>
<dbReference type="Pfam" id="PF00910">
    <property type="entry name" value="RNA_helicase"/>
    <property type="match status" value="1"/>
</dbReference>
<keyword evidence="13" id="KW-0511">Multifunctional enzyme</keyword>
<keyword evidence="6" id="KW-0540">Nuclease</keyword>
<evidence type="ECO:0000256" key="3">
    <source>
        <dbReference type="ARBA" id="ARBA00022679"/>
    </source>
</evidence>
<sequence>MAKDTQSRKWQLTINNPSDKGYTHDVIKERFENFKSLVYWCMSDEIGLENHVYHIHFYMAFSSAVRFSQISKAFNGAHLEMARGTSLENRDYIFKEGKYEKDKKKESNLPDTHEEFGEMPLERQGHRSDIEDLYDMVKEGLTNFEILEMSPQYLLNIDKVEKVRQIVKEENYKTVFRQLSVNYIYGHTGVGKTRGIMEMYGYQNIFRVTDYEHPFDNYKGQDIIIFEEFRSSLKIQDMLNYLDGYPLELPCRYANKIACFTQVYIITNIPLSDQYEGIQRDCKETWDAFLRRIHRVICMQEKQSDIFTVKEYFSKDTDFVPVRYIQEQIPFND</sequence>
<keyword evidence="11" id="KW-0190">Covalent protein-DNA linkage</keyword>
<evidence type="ECO:0000256" key="9">
    <source>
        <dbReference type="ARBA" id="ARBA00022759"/>
    </source>
</evidence>
<evidence type="ECO:0000259" key="16">
    <source>
        <dbReference type="PROSITE" id="PS52020"/>
    </source>
</evidence>
<dbReference type="GO" id="GO:0003677">
    <property type="term" value="F:DNA binding"/>
    <property type="evidence" value="ECO:0007669"/>
    <property type="project" value="UniProtKB-KW"/>
</dbReference>
<dbReference type="AlphaFoldDB" id="A0A1M6JIW7"/>
<dbReference type="GO" id="GO:0003723">
    <property type="term" value="F:RNA binding"/>
    <property type="evidence" value="ECO:0007669"/>
    <property type="project" value="InterPro"/>
</dbReference>
<keyword evidence="4" id="KW-0548">Nucleotidyltransferase</keyword>
<accession>A0A1M6JIW7</accession>
<dbReference type="Proteomes" id="UP000184386">
    <property type="component" value="Unassembled WGS sequence"/>
</dbReference>
<keyword evidence="18" id="KW-1185">Reference proteome</keyword>
<feature type="domain" description="CRESS-DNA virus Rep endonuclease" evidence="16">
    <location>
        <begin position="4"/>
        <end position="119"/>
    </location>
</feature>
<dbReference type="GO" id="GO:0016779">
    <property type="term" value="F:nucleotidyltransferase activity"/>
    <property type="evidence" value="ECO:0007669"/>
    <property type="project" value="UniProtKB-KW"/>
</dbReference>
<dbReference type="STRING" id="1121322.SAMN02745136_00098"/>
<protein>
    <recommendedName>
        <fullName evidence="14">ATP-dependent helicase Rep</fullName>
    </recommendedName>
    <alternativeName>
        <fullName evidence="15">RepP</fullName>
    </alternativeName>
</protein>
<keyword evidence="5" id="KW-0235">DNA replication</keyword>
<dbReference type="RefSeq" id="WP_073271755.1">
    <property type="nucleotide sequence ID" value="NZ_FRAC01000006.1"/>
</dbReference>
<dbReference type="EMBL" id="FRAC01000006">
    <property type="protein sequence ID" value="SHJ46613.1"/>
    <property type="molecule type" value="Genomic_DNA"/>
</dbReference>
<reference evidence="17 18" key="1">
    <citation type="submission" date="2016-11" db="EMBL/GenBank/DDBJ databases">
        <authorList>
            <person name="Jaros S."/>
            <person name="Januszkiewicz K."/>
            <person name="Wedrychowicz H."/>
        </authorList>
    </citation>
    <scope>NUCLEOTIDE SEQUENCE [LARGE SCALE GENOMIC DNA]</scope>
    <source>
        <strain evidence="17 18">DSM 15929</strain>
    </source>
</reference>
<evidence type="ECO:0000313" key="18">
    <source>
        <dbReference type="Proteomes" id="UP000184386"/>
    </source>
</evidence>
<evidence type="ECO:0000256" key="2">
    <source>
        <dbReference type="ARBA" id="ARBA00008545"/>
    </source>
</evidence>
<dbReference type="GO" id="GO:0016787">
    <property type="term" value="F:hydrolase activity"/>
    <property type="evidence" value="ECO:0007669"/>
    <property type="project" value="UniProtKB-KW"/>
</dbReference>
<evidence type="ECO:0000256" key="11">
    <source>
        <dbReference type="ARBA" id="ARBA00023124"/>
    </source>
</evidence>
<comment type="similarity">
    <text evidence="2">Belongs to the nanoviruses/circoviruses replication-associated protein family.</text>
</comment>
<dbReference type="InterPro" id="IPR027417">
    <property type="entry name" value="P-loop_NTPase"/>
</dbReference>
<evidence type="ECO:0000256" key="5">
    <source>
        <dbReference type="ARBA" id="ARBA00022705"/>
    </source>
</evidence>
<evidence type="ECO:0000313" key="17">
    <source>
        <dbReference type="EMBL" id="SHJ46613.1"/>
    </source>
</evidence>
<dbReference type="GO" id="GO:0003724">
    <property type="term" value="F:RNA helicase activity"/>
    <property type="evidence" value="ECO:0007669"/>
    <property type="project" value="InterPro"/>
</dbReference>
<comment type="cofactor">
    <cofactor evidence="1">
        <name>Mn(2+)</name>
        <dbReference type="ChEBI" id="CHEBI:29035"/>
    </cofactor>
</comment>
<dbReference type="GO" id="GO:0046872">
    <property type="term" value="F:metal ion binding"/>
    <property type="evidence" value="ECO:0007669"/>
    <property type="project" value="UniProtKB-KW"/>
</dbReference>
<keyword evidence="7" id="KW-0479">Metal-binding</keyword>
<dbReference type="PROSITE" id="PS52020">
    <property type="entry name" value="CRESS_DNA_REP"/>
    <property type="match status" value="1"/>
</dbReference>
<evidence type="ECO:0000256" key="15">
    <source>
        <dbReference type="ARBA" id="ARBA00032243"/>
    </source>
</evidence>
<dbReference type="OrthoDB" id="2217019at2"/>
<evidence type="ECO:0000256" key="10">
    <source>
        <dbReference type="ARBA" id="ARBA00022801"/>
    </source>
</evidence>
<keyword evidence="12" id="KW-0238">DNA-binding</keyword>
<dbReference type="Gene3D" id="3.40.50.300">
    <property type="entry name" value="P-loop containing nucleotide triphosphate hydrolases"/>
    <property type="match status" value="1"/>
</dbReference>
<name>A0A1M6JIW7_9FIRM</name>
<evidence type="ECO:0000256" key="8">
    <source>
        <dbReference type="ARBA" id="ARBA00022741"/>
    </source>
</evidence>
<evidence type="ECO:0000256" key="7">
    <source>
        <dbReference type="ARBA" id="ARBA00022723"/>
    </source>
</evidence>
<keyword evidence="8" id="KW-0547">Nucleotide-binding</keyword>
<organism evidence="17 18">
    <name type="scientific">Anaerocolumna jejuensis DSM 15929</name>
    <dbReference type="NCBI Taxonomy" id="1121322"/>
    <lineage>
        <taxon>Bacteria</taxon>
        <taxon>Bacillati</taxon>
        <taxon>Bacillota</taxon>
        <taxon>Clostridia</taxon>
        <taxon>Lachnospirales</taxon>
        <taxon>Lachnospiraceae</taxon>
        <taxon>Anaerocolumna</taxon>
    </lineage>
</organism>
<gene>
    <name evidence="17" type="ORF">SAMN02745136_00098</name>
</gene>
<dbReference type="GO" id="GO:0006260">
    <property type="term" value="P:DNA replication"/>
    <property type="evidence" value="ECO:0007669"/>
    <property type="project" value="UniProtKB-KW"/>
</dbReference>
<evidence type="ECO:0000256" key="12">
    <source>
        <dbReference type="ARBA" id="ARBA00023125"/>
    </source>
</evidence>
<evidence type="ECO:0000256" key="1">
    <source>
        <dbReference type="ARBA" id="ARBA00001936"/>
    </source>
</evidence>
<dbReference type="Gene3D" id="3.40.1310.20">
    <property type="match status" value="1"/>
</dbReference>
<dbReference type="InterPro" id="IPR000605">
    <property type="entry name" value="Helicase_SF3_ssDNA/RNA_vir"/>
</dbReference>
<evidence type="ECO:0000256" key="13">
    <source>
        <dbReference type="ARBA" id="ARBA00023268"/>
    </source>
</evidence>
<keyword evidence="10" id="KW-0378">Hydrolase</keyword>
<evidence type="ECO:0000256" key="6">
    <source>
        <dbReference type="ARBA" id="ARBA00022722"/>
    </source>
</evidence>
<proteinExistence type="inferred from homology"/>
<dbReference type="GO" id="GO:0000166">
    <property type="term" value="F:nucleotide binding"/>
    <property type="evidence" value="ECO:0007669"/>
    <property type="project" value="UniProtKB-KW"/>
</dbReference>